<keyword evidence="3 7" id="KW-0812">Transmembrane</keyword>
<dbReference type="Proteomes" id="UP000520814">
    <property type="component" value="Unassembled WGS sequence"/>
</dbReference>
<comment type="caution">
    <text evidence="10">The sequence shown here is derived from an EMBL/GenBank/DDBJ whole genome shotgun (WGS) entry which is preliminary data.</text>
</comment>
<comment type="similarity">
    <text evidence="6">Belongs to the ABC-4 integral membrane protein family.</text>
</comment>
<keyword evidence="4 7" id="KW-1133">Transmembrane helix</keyword>
<evidence type="ECO:0000259" key="9">
    <source>
        <dbReference type="Pfam" id="PF12704"/>
    </source>
</evidence>
<dbReference type="RefSeq" id="WP_184202468.1">
    <property type="nucleotide sequence ID" value="NZ_JACHGW010000004.1"/>
</dbReference>
<comment type="subcellular location">
    <subcellularLocation>
        <location evidence="1">Cell membrane</location>
        <topology evidence="1">Multi-pass membrane protein</topology>
    </subcellularLocation>
</comment>
<evidence type="ECO:0000259" key="8">
    <source>
        <dbReference type="Pfam" id="PF02687"/>
    </source>
</evidence>
<keyword evidence="11" id="KW-1185">Reference proteome</keyword>
<sequence length="437" mass="47112">MHFLESIRVAITALIANKLRSLLTMLGVIIGVGAVIIMISIIQGARQKVVKDFNENGTNVVFAFYAPKREKRNLGKFEGLTMDDVEAIERRATLIETIVPRLEGPAKVVRGKKDFNAKAVGATGDYLSVNPVKVEQGRFFLGSGLNLKGALDAVAEQQANELKVAHGRFLGIDDQQTWAKVCVIGDKIKKQLFETDEDPLGQVITVSIGQARLPLTVVGVLEYKGNNNFGDTSPDEQILIPFSTMQKRFSGSRVVAALSARSKGDGTAEAAADQIFAILKARHPDQAQDFIIDTQEGLLKRLDQVLLVFQVVLGGVGFLSLLVGGIGIMNIMLVSVTERTKEIGIRKAVGAKRNDILLQFVTESMTVSGLGGLLGVAFGYGVSAAIGFAMKDRLPTFVPLWAAGLGFGFAVSVGMFFGIYPAVRASKLDPINALRYE</sequence>
<evidence type="ECO:0000256" key="4">
    <source>
        <dbReference type="ARBA" id="ARBA00022989"/>
    </source>
</evidence>
<feature type="domain" description="MacB-like periplasmic core" evidence="9">
    <location>
        <begin position="21"/>
        <end position="143"/>
    </location>
</feature>
<protein>
    <submittedName>
        <fullName evidence="10">Putative ABC transport system permease protein</fullName>
    </submittedName>
</protein>
<feature type="transmembrane region" description="Helical" evidence="7">
    <location>
        <begin position="400"/>
        <end position="423"/>
    </location>
</feature>
<organism evidence="10 11">
    <name type="scientific">Armatimonas rosea</name>
    <dbReference type="NCBI Taxonomy" id="685828"/>
    <lineage>
        <taxon>Bacteria</taxon>
        <taxon>Bacillati</taxon>
        <taxon>Armatimonadota</taxon>
        <taxon>Armatimonadia</taxon>
        <taxon>Armatimonadales</taxon>
        <taxon>Armatimonadaceae</taxon>
        <taxon>Armatimonas</taxon>
    </lineage>
</organism>
<dbReference type="EMBL" id="JACHGW010000004">
    <property type="protein sequence ID" value="MBB6052816.1"/>
    <property type="molecule type" value="Genomic_DNA"/>
</dbReference>
<evidence type="ECO:0000256" key="6">
    <source>
        <dbReference type="ARBA" id="ARBA00038076"/>
    </source>
</evidence>
<gene>
    <name evidence="10" type="ORF">HNQ39_004637</name>
</gene>
<accession>A0A7W9W910</accession>
<feature type="transmembrane region" description="Helical" evidence="7">
    <location>
        <begin position="21"/>
        <end position="42"/>
    </location>
</feature>
<evidence type="ECO:0000313" key="11">
    <source>
        <dbReference type="Proteomes" id="UP000520814"/>
    </source>
</evidence>
<evidence type="ECO:0000256" key="5">
    <source>
        <dbReference type="ARBA" id="ARBA00023136"/>
    </source>
</evidence>
<feature type="domain" description="MacB-like periplasmic core" evidence="9">
    <location>
        <begin position="158"/>
        <end position="275"/>
    </location>
</feature>
<dbReference type="InterPro" id="IPR050250">
    <property type="entry name" value="Macrolide_Exporter_MacB"/>
</dbReference>
<dbReference type="Pfam" id="PF02687">
    <property type="entry name" value="FtsX"/>
    <property type="match status" value="1"/>
</dbReference>
<keyword evidence="2" id="KW-1003">Cell membrane</keyword>
<dbReference type="AlphaFoldDB" id="A0A7W9W910"/>
<dbReference type="PANTHER" id="PTHR30572">
    <property type="entry name" value="MEMBRANE COMPONENT OF TRANSPORTER-RELATED"/>
    <property type="match status" value="1"/>
</dbReference>
<evidence type="ECO:0000256" key="3">
    <source>
        <dbReference type="ARBA" id="ARBA00022692"/>
    </source>
</evidence>
<proteinExistence type="inferred from homology"/>
<evidence type="ECO:0000256" key="1">
    <source>
        <dbReference type="ARBA" id="ARBA00004651"/>
    </source>
</evidence>
<feature type="transmembrane region" description="Helical" evidence="7">
    <location>
        <begin position="356"/>
        <end position="380"/>
    </location>
</feature>
<dbReference type="Pfam" id="PF12704">
    <property type="entry name" value="MacB_PCD"/>
    <property type="match status" value="2"/>
</dbReference>
<dbReference type="GO" id="GO:0022857">
    <property type="term" value="F:transmembrane transporter activity"/>
    <property type="evidence" value="ECO:0007669"/>
    <property type="project" value="TreeGrafter"/>
</dbReference>
<keyword evidence="5 7" id="KW-0472">Membrane</keyword>
<name>A0A7W9W910_ARMRO</name>
<evidence type="ECO:0000313" key="10">
    <source>
        <dbReference type="EMBL" id="MBB6052816.1"/>
    </source>
</evidence>
<feature type="domain" description="ABC3 transporter permease C-terminal" evidence="8">
    <location>
        <begin position="316"/>
        <end position="430"/>
    </location>
</feature>
<dbReference type="PANTHER" id="PTHR30572:SF4">
    <property type="entry name" value="ABC TRANSPORTER PERMEASE YTRF"/>
    <property type="match status" value="1"/>
</dbReference>
<reference evidence="10 11" key="1">
    <citation type="submission" date="2020-08" db="EMBL/GenBank/DDBJ databases">
        <title>Genomic Encyclopedia of Type Strains, Phase IV (KMG-IV): sequencing the most valuable type-strain genomes for metagenomic binning, comparative biology and taxonomic classification.</title>
        <authorList>
            <person name="Goeker M."/>
        </authorList>
    </citation>
    <scope>NUCLEOTIDE SEQUENCE [LARGE SCALE GENOMIC DNA]</scope>
    <source>
        <strain evidence="10 11">DSM 23562</strain>
    </source>
</reference>
<dbReference type="GO" id="GO:0005886">
    <property type="term" value="C:plasma membrane"/>
    <property type="evidence" value="ECO:0007669"/>
    <property type="project" value="UniProtKB-SubCell"/>
</dbReference>
<evidence type="ECO:0000256" key="2">
    <source>
        <dbReference type="ARBA" id="ARBA00022475"/>
    </source>
</evidence>
<dbReference type="InterPro" id="IPR025857">
    <property type="entry name" value="MacB_PCD"/>
</dbReference>
<dbReference type="InterPro" id="IPR003838">
    <property type="entry name" value="ABC3_permease_C"/>
</dbReference>
<evidence type="ECO:0000256" key="7">
    <source>
        <dbReference type="SAM" id="Phobius"/>
    </source>
</evidence>
<feature type="transmembrane region" description="Helical" evidence="7">
    <location>
        <begin position="307"/>
        <end position="335"/>
    </location>
</feature>